<protein>
    <submittedName>
        <fullName evidence="2">Hint domain-containing protein</fullName>
    </submittedName>
</protein>
<dbReference type="Pfam" id="PF13403">
    <property type="entry name" value="Hint_2"/>
    <property type="match status" value="1"/>
</dbReference>
<comment type="caution">
    <text evidence="2">The sequence shown here is derived from an EMBL/GenBank/DDBJ whole genome shotgun (WGS) entry which is preliminary data.</text>
</comment>
<evidence type="ECO:0000313" key="3">
    <source>
        <dbReference type="Proteomes" id="UP001627408"/>
    </source>
</evidence>
<dbReference type="InterPro" id="IPR036844">
    <property type="entry name" value="Hint_dom_sf"/>
</dbReference>
<dbReference type="RefSeq" id="WP_407592718.1">
    <property type="nucleotide sequence ID" value="NZ_JBHDIY010000002.1"/>
</dbReference>
<evidence type="ECO:0000313" key="2">
    <source>
        <dbReference type="EMBL" id="MFL4470884.1"/>
    </source>
</evidence>
<sequence>MVARTFAVFDSESLVVQSSSSGGLVGNPIINNSDTPNGTVFTFDGTAAQNVTLDDTSGDPDTFEDDQTGGHVITNGAGLIANTTGVEAESIIRVQALDPNGNATGPLISLTVFSQNGVTGDVWGFGTDLPLQAGVSYVKISGSNIGSSSYDDFIPCFGPNTMVETETGPRRVGDIAVRDQIRTLRNGLQPVRWVGHATVSGIGALAPVEIAAGALGNARALTVSQEHRMYFEDDLSDYLFGSSQVLIAAKHLCGLPGVSIAPCPVITYTHFMFDRHEIVFANGIPSESFFLSRLSVGSLQSGPQRELLALFPSLPDATLAFGPTVGTALKRHEATLWCRYATAA</sequence>
<evidence type="ECO:0000259" key="1">
    <source>
        <dbReference type="Pfam" id="PF13403"/>
    </source>
</evidence>
<reference evidence="2 3" key="1">
    <citation type="submission" date="2024-08" db="EMBL/GenBank/DDBJ databases">
        <title>Tateyamaria sp. nov., isolated from marine algae.</title>
        <authorList>
            <person name="Choi B.J."/>
            <person name="Kim J.M."/>
            <person name="Lee J.K."/>
            <person name="Choi D.G."/>
            <person name="Bayburt H."/>
            <person name="Baek J.H."/>
            <person name="Han D.M."/>
            <person name="Jeon C.O."/>
        </authorList>
    </citation>
    <scope>NUCLEOTIDE SEQUENCE [LARGE SCALE GENOMIC DNA]</scope>
    <source>
        <strain evidence="2 3">KMU-156</strain>
    </source>
</reference>
<keyword evidence="3" id="KW-1185">Reference proteome</keyword>
<gene>
    <name evidence="2" type="ORF">ACERZ8_13690</name>
</gene>
<dbReference type="EMBL" id="JBHDIY010000002">
    <property type="protein sequence ID" value="MFL4470884.1"/>
    <property type="molecule type" value="Genomic_DNA"/>
</dbReference>
<proteinExistence type="predicted"/>
<name>A0ABW8UY02_9RHOB</name>
<dbReference type="Proteomes" id="UP001627408">
    <property type="component" value="Unassembled WGS sequence"/>
</dbReference>
<accession>A0ABW8UY02</accession>
<dbReference type="SUPFAM" id="SSF51294">
    <property type="entry name" value="Hedgehog/intein (Hint) domain"/>
    <property type="match status" value="1"/>
</dbReference>
<feature type="domain" description="Hedgehog/Intein (Hint)" evidence="1">
    <location>
        <begin position="155"/>
        <end position="291"/>
    </location>
</feature>
<organism evidence="2 3">
    <name type="scientific">Tateyamaria armeniaca</name>
    <dbReference type="NCBI Taxonomy" id="2518930"/>
    <lineage>
        <taxon>Bacteria</taxon>
        <taxon>Pseudomonadati</taxon>
        <taxon>Pseudomonadota</taxon>
        <taxon>Alphaproteobacteria</taxon>
        <taxon>Rhodobacterales</taxon>
        <taxon>Roseobacteraceae</taxon>
        <taxon>Tateyamaria</taxon>
    </lineage>
</organism>
<dbReference type="InterPro" id="IPR028992">
    <property type="entry name" value="Hedgehog/Intein_dom"/>
</dbReference>